<dbReference type="AlphaFoldDB" id="A0A6J4MEU7"/>
<feature type="non-terminal residue" evidence="2">
    <location>
        <position position="144"/>
    </location>
</feature>
<evidence type="ECO:0000313" key="2">
    <source>
        <dbReference type="EMBL" id="CAA9358144.1"/>
    </source>
</evidence>
<proteinExistence type="predicted"/>
<feature type="non-terminal residue" evidence="2">
    <location>
        <position position="1"/>
    </location>
</feature>
<name>A0A6J4MEU7_9BACT</name>
<gene>
    <name evidence="2" type="ORF">AVDCRST_MAG68-4148</name>
</gene>
<organism evidence="2">
    <name type="scientific">uncultured Gemmatimonadota bacterium</name>
    <dbReference type="NCBI Taxonomy" id="203437"/>
    <lineage>
        <taxon>Bacteria</taxon>
        <taxon>Pseudomonadati</taxon>
        <taxon>Gemmatimonadota</taxon>
        <taxon>environmental samples</taxon>
    </lineage>
</organism>
<reference evidence="2" key="1">
    <citation type="submission" date="2020-02" db="EMBL/GenBank/DDBJ databases">
        <authorList>
            <person name="Meier V. D."/>
        </authorList>
    </citation>
    <scope>NUCLEOTIDE SEQUENCE</scope>
    <source>
        <strain evidence="2">AVDCRST_MAG68</strain>
    </source>
</reference>
<protein>
    <submittedName>
        <fullName evidence="2">Uncharacterized protein</fullName>
    </submittedName>
</protein>
<feature type="compositionally biased region" description="Low complexity" evidence="1">
    <location>
        <begin position="1"/>
        <end position="14"/>
    </location>
</feature>
<dbReference type="EMBL" id="CADCTW010000192">
    <property type="protein sequence ID" value="CAA9358144.1"/>
    <property type="molecule type" value="Genomic_DNA"/>
</dbReference>
<feature type="region of interest" description="Disordered" evidence="1">
    <location>
        <begin position="1"/>
        <end position="46"/>
    </location>
</feature>
<evidence type="ECO:0000256" key="1">
    <source>
        <dbReference type="SAM" id="MobiDB-lite"/>
    </source>
</evidence>
<sequence>CLPSASSSSCCSRSPRARSPRSRRRSARLRPLGRSRRAAPPAGWWGSRRGACWARPSTRTIAATATAPWWAGWRACPWAPRWACTWRTGGAATSGRCWADRPPRGWERRCSPPSSARTARRCRSRFPPHSCCPRLPSRCSRAGA</sequence>
<feature type="compositionally biased region" description="Basic residues" evidence="1">
    <location>
        <begin position="15"/>
        <end position="37"/>
    </location>
</feature>
<accession>A0A6J4MEU7</accession>